<comment type="caution">
    <text evidence="1">The sequence shown here is derived from an EMBL/GenBank/DDBJ whole genome shotgun (WGS) entry which is preliminary data.</text>
</comment>
<dbReference type="Proteomes" id="UP001160390">
    <property type="component" value="Unassembled WGS sequence"/>
</dbReference>
<dbReference type="EMBL" id="CABFNP030001245">
    <property type="protein sequence ID" value="CAI6093313.1"/>
    <property type="molecule type" value="Genomic_DNA"/>
</dbReference>
<evidence type="ECO:0000313" key="2">
    <source>
        <dbReference type="Proteomes" id="UP001160390"/>
    </source>
</evidence>
<accession>A0AA35MAA3</accession>
<name>A0AA35MAA3_9HYPO</name>
<dbReference type="AlphaFoldDB" id="A0AA35MAA3"/>
<organism evidence="1 2">
    <name type="scientific">Clonostachys chloroleuca</name>
    <dbReference type="NCBI Taxonomy" id="1926264"/>
    <lineage>
        <taxon>Eukaryota</taxon>
        <taxon>Fungi</taxon>
        <taxon>Dikarya</taxon>
        <taxon>Ascomycota</taxon>
        <taxon>Pezizomycotina</taxon>
        <taxon>Sordariomycetes</taxon>
        <taxon>Hypocreomycetidae</taxon>
        <taxon>Hypocreales</taxon>
        <taxon>Bionectriaceae</taxon>
        <taxon>Clonostachys</taxon>
    </lineage>
</organism>
<proteinExistence type="predicted"/>
<evidence type="ECO:0000313" key="1">
    <source>
        <dbReference type="EMBL" id="CAI6093313.1"/>
    </source>
</evidence>
<keyword evidence="2" id="KW-1185">Reference proteome</keyword>
<protein>
    <submittedName>
        <fullName evidence="1">Uncharacterized protein</fullName>
    </submittedName>
</protein>
<reference evidence="1" key="1">
    <citation type="submission" date="2023-01" db="EMBL/GenBank/DDBJ databases">
        <authorList>
            <person name="Piombo E."/>
        </authorList>
    </citation>
    <scope>NUCLEOTIDE SEQUENCE</scope>
</reference>
<gene>
    <name evidence="1" type="ORF">CCHLO57077_00000382</name>
</gene>
<sequence>MSAGHEEDGKVMVGGRLRGLLWWWWARLRSIQSKAIGEQCKASDLLPLASWMGWVLERTENEAEGDRGGRTWY</sequence>